<sequence length="306" mass="33540">MTARVYPRRTGTIYGHVQRTGLSLPMQGDPSQSLHLPLGFSECFTEPQELQTNSERFPKAAEDADRGVGTAKQPSEKCNDRFYNERVADSSSAPMAGQPSASPSADTAAGPATAASPSSSGGHDWKLPLVLCGVGGEEGRLLFLPHGPSLSQIDTPAQFGVICKLTEGALDPLIQIIDKDIKQDWPQHRALGNTACDRPPTGGTESKWYEQEIHDDDETFETKSSIKTTSEEKQGKVEQEKYCVLQPPNDLGGPPVDLLQHVSAFLGIENPQLDVVSRCGLEHAFHWEKEAYRQVTKYTRSKRLLR</sequence>
<feature type="compositionally biased region" description="Basic and acidic residues" evidence="1">
    <location>
        <begin position="74"/>
        <end position="88"/>
    </location>
</feature>
<reference evidence="2 3" key="1">
    <citation type="journal article" date="2023" name="J. Hered.">
        <title>Chromosome-level genome of the wood stork (Mycteria americana) provides insight into avian chromosome evolution.</title>
        <authorList>
            <person name="Flamio R. Jr."/>
            <person name="Ramstad K.M."/>
        </authorList>
    </citation>
    <scope>NUCLEOTIDE SEQUENCE [LARGE SCALE GENOMIC DNA]</scope>
    <source>
        <strain evidence="2">JAX WOST 10</strain>
    </source>
</reference>
<feature type="compositionally biased region" description="Low complexity" evidence="1">
    <location>
        <begin position="99"/>
        <end position="121"/>
    </location>
</feature>
<dbReference type="Proteomes" id="UP001333110">
    <property type="component" value="Unassembled WGS sequence"/>
</dbReference>
<feature type="region of interest" description="Disordered" evidence="1">
    <location>
        <begin position="48"/>
        <end position="121"/>
    </location>
</feature>
<evidence type="ECO:0000256" key="1">
    <source>
        <dbReference type="SAM" id="MobiDB-lite"/>
    </source>
</evidence>
<evidence type="ECO:0000313" key="2">
    <source>
        <dbReference type="EMBL" id="KAK4831620.1"/>
    </source>
</evidence>
<keyword evidence="3" id="KW-1185">Reference proteome</keyword>
<evidence type="ECO:0000313" key="3">
    <source>
        <dbReference type="Proteomes" id="UP001333110"/>
    </source>
</evidence>
<accession>A0AAN7S8I4</accession>
<name>A0AAN7S8I4_MYCAM</name>
<gene>
    <name evidence="2" type="ORF">QYF61_018560</name>
</gene>
<dbReference type="AlphaFoldDB" id="A0AAN7S8I4"/>
<organism evidence="2 3">
    <name type="scientific">Mycteria americana</name>
    <name type="common">Wood stork</name>
    <dbReference type="NCBI Taxonomy" id="33587"/>
    <lineage>
        <taxon>Eukaryota</taxon>
        <taxon>Metazoa</taxon>
        <taxon>Chordata</taxon>
        <taxon>Craniata</taxon>
        <taxon>Vertebrata</taxon>
        <taxon>Euteleostomi</taxon>
        <taxon>Archelosauria</taxon>
        <taxon>Archosauria</taxon>
        <taxon>Dinosauria</taxon>
        <taxon>Saurischia</taxon>
        <taxon>Theropoda</taxon>
        <taxon>Coelurosauria</taxon>
        <taxon>Aves</taxon>
        <taxon>Neognathae</taxon>
        <taxon>Neoaves</taxon>
        <taxon>Aequornithes</taxon>
        <taxon>Ciconiiformes</taxon>
        <taxon>Ciconiidae</taxon>
        <taxon>Mycteria</taxon>
    </lineage>
</organism>
<protein>
    <submittedName>
        <fullName evidence="2">Uncharacterized protein</fullName>
    </submittedName>
</protein>
<proteinExistence type="predicted"/>
<dbReference type="EMBL" id="JAUNZN010000001">
    <property type="protein sequence ID" value="KAK4831620.1"/>
    <property type="molecule type" value="Genomic_DNA"/>
</dbReference>
<feature type="compositionally biased region" description="Basic and acidic residues" evidence="1">
    <location>
        <begin position="56"/>
        <end position="66"/>
    </location>
</feature>
<comment type="caution">
    <text evidence="2">The sequence shown here is derived from an EMBL/GenBank/DDBJ whole genome shotgun (WGS) entry which is preliminary data.</text>
</comment>